<protein>
    <submittedName>
        <fullName evidence="1">Uncharacterized protein</fullName>
    </submittedName>
</protein>
<keyword evidence="2" id="KW-1185">Reference proteome</keyword>
<gene>
    <name evidence="1" type="ORF">OCV61_01600</name>
</gene>
<accession>A0ABT2TR83</accession>
<dbReference type="EMBL" id="JAOQJL010000002">
    <property type="protein sequence ID" value="MCU6764102.1"/>
    <property type="molecule type" value="Genomic_DNA"/>
</dbReference>
<name>A0ABT2TR83_9FIRM</name>
<sequence>MDQNWKDNPKLSQLDRGKLDMLSQLAMQGAGKSPSQMLPYIMSAAARGKQAGMNFSDNEIDTIIQVLKIGKSPEETRKLDQVIQLMKMIK</sequence>
<dbReference type="RefSeq" id="WP_158420324.1">
    <property type="nucleotide sequence ID" value="NZ_JAOQJL010000002.1"/>
</dbReference>
<organism evidence="1 2">
    <name type="scientific">Blautia ammoniilytica</name>
    <dbReference type="NCBI Taxonomy" id="2981782"/>
    <lineage>
        <taxon>Bacteria</taxon>
        <taxon>Bacillati</taxon>
        <taxon>Bacillota</taxon>
        <taxon>Clostridia</taxon>
        <taxon>Lachnospirales</taxon>
        <taxon>Lachnospiraceae</taxon>
        <taxon>Blautia</taxon>
    </lineage>
</organism>
<evidence type="ECO:0000313" key="2">
    <source>
        <dbReference type="Proteomes" id="UP001652409"/>
    </source>
</evidence>
<reference evidence="1 2" key="1">
    <citation type="journal article" date="2021" name="ISME Commun">
        <title>Automated analysis of genomic sequences facilitates high-throughput and comprehensive description of bacteria.</title>
        <authorList>
            <person name="Hitch T.C.A."/>
        </authorList>
    </citation>
    <scope>NUCLEOTIDE SEQUENCE [LARGE SCALE GENOMIC DNA]</scope>
    <source>
        <strain evidence="1 2">Sanger_23</strain>
    </source>
</reference>
<comment type="caution">
    <text evidence="1">The sequence shown here is derived from an EMBL/GenBank/DDBJ whole genome shotgun (WGS) entry which is preliminary data.</text>
</comment>
<evidence type="ECO:0000313" key="1">
    <source>
        <dbReference type="EMBL" id="MCU6764102.1"/>
    </source>
</evidence>
<proteinExistence type="predicted"/>
<dbReference type="Proteomes" id="UP001652409">
    <property type="component" value="Unassembled WGS sequence"/>
</dbReference>